<dbReference type="FunFam" id="2.40.10.10:FF:000068">
    <property type="entry name" value="transmembrane protease serine 2"/>
    <property type="match status" value="1"/>
</dbReference>
<organism evidence="4 5">
    <name type="scientific">Araneus ventricosus</name>
    <name type="common">Orbweaver spider</name>
    <name type="synonym">Epeira ventricosa</name>
    <dbReference type="NCBI Taxonomy" id="182803"/>
    <lineage>
        <taxon>Eukaryota</taxon>
        <taxon>Metazoa</taxon>
        <taxon>Ecdysozoa</taxon>
        <taxon>Arthropoda</taxon>
        <taxon>Chelicerata</taxon>
        <taxon>Arachnida</taxon>
        <taxon>Araneae</taxon>
        <taxon>Araneomorphae</taxon>
        <taxon>Entelegynae</taxon>
        <taxon>Araneoidea</taxon>
        <taxon>Araneidae</taxon>
        <taxon>Araneus</taxon>
    </lineage>
</organism>
<dbReference type="SUPFAM" id="SSF50494">
    <property type="entry name" value="Trypsin-like serine proteases"/>
    <property type="match status" value="1"/>
</dbReference>
<protein>
    <submittedName>
        <fullName evidence="4">Clotting factor B</fullName>
    </submittedName>
</protein>
<dbReference type="InterPro" id="IPR001254">
    <property type="entry name" value="Trypsin_dom"/>
</dbReference>
<dbReference type="GO" id="GO:0004252">
    <property type="term" value="F:serine-type endopeptidase activity"/>
    <property type="evidence" value="ECO:0007669"/>
    <property type="project" value="InterPro"/>
</dbReference>
<dbReference type="OrthoDB" id="6409458at2759"/>
<evidence type="ECO:0000256" key="1">
    <source>
        <dbReference type="ARBA" id="ARBA00023157"/>
    </source>
</evidence>
<dbReference type="Proteomes" id="UP000499080">
    <property type="component" value="Unassembled WGS sequence"/>
</dbReference>
<dbReference type="InterPro" id="IPR018114">
    <property type="entry name" value="TRYPSIN_HIS"/>
</dbReference>
<dbReference type="PRINTS" id="PR00722">
    <property type="entry name" value="CHYMOTRYPSIN"/>
</dbReference>
<proteinExistence type="inferred from homology"/>
<dbReference type="PANTHER" id="PTHR24256">
    <property type="entry name" value="TRYPTASE-RELATED"/>
    <property type="match status" value="1"/>
</dbReference>
<dbReference type="PROSITE" id="PS00134">
    <property type="entry name" value="TRYPSIN_HIS"/>
    <property type="match status" value="1"/>
</dbReference>
<dbReference type="InterPro" id="IPR051487">
    <property type="entry name" value="Ser/Thr_Proteases_Immune/Dev"/>
</dbReference>
<dbReference type="InterPro" id="IPR001314">
    <property type="entry name" value="Peptidase_S1A"/>
</dbReference>
<dbReference type="PROSITE" id="PS50240">
    <property type="entry name" value="TRYPSIN_DOM"/>
    <property type="match status" value="1"/>
</dbReference>
<dbReference type="GO" id="GO:0006508">
    <property type="term" value="P:proteolysis"/>
    <property type="evidence" value="ECO:0007669"/>
    <property type="project" value="InterPro"/>
</dbReference>
<evidence type="ECO:0000313" key="4">
    <source>
        <dbReference type="EMBL" id="GBN66755.1"/>
    </source>
</evidence>
<dbReference type="FunFam" id="2.40.10.10:FF:000002">
    <property type="entry name" value="Transmembrane protease serine"/>
    <property type="match status" value="1"/>
</dbReference>
<comment type="caution">
    <text evidence="4">The sequence shown here is derived from an EMBL/GenBank/DDBJ whole genome shotgun (WGS) entry which is preliminary data.</text>
</comment>
<name>A0A4Y2QUD6_ARAVE</name>
<dbReference type="InterPro" id="IPR043504">
    <property type="entry name" value="Peptidase_S1_PA_chymotrypsin"/>
</dbReference>
<evidence type="ECO:0000256" key="2">
    <source>
        <dbReference type="ARBA" id="ARBA00024195"/>
    </source>
</evidence>
<comment type="similarity">
    <text evidence="2">Belongs to the peptidase S1 family. CLIP subfamily.</text>
</comment>
<reference evidence="4 5" key="1">
    <citation type="journal article" date="2019" name="Sci. Rep.">
        <title>Orb-weaving spider Araneus ventricosus genome elucidates the spidroin gene catalogue.</title>
        <authorList>
            <person name="Kono N."/>
            <person name="Nakamura H."/>
            <person name="Ohtoshi R."/>
            <person name="Moran D.A.P."/>
            <person name="Shinohara A."/>
            <person name="Yoshida Y."/>
            <person name="Fujiwara M."/>
            <person name="Mori M."/>
            <person name="Tomita M."/>
            <person name="Arakawa K."/>
        </authorList>
    </citation>
    <scope>NUCLEOTIDE SEQUENCE [LARGE SCALE GENOMIC DNA]</scope>
</reference>
<feature type="domain" description="Peptidase S1" evidence="3">
    <location>
        <begin position="44"/>
        <end position="279"/>
    </location>
</feature>
<dbReference type="CDD" id="cd00190">
    <property type="entry name" value="Tryp_SPc"/>
    <property type="match status" value="1"/>
</dbReference>
<keyword evidence="5" id="KW-1185">Reference proteome</keyword>
<evidence type="ECO:0000313" key="5">
    <source>
        <dbReference type="Proteomes" id="UP000499080"/>
    </source>
</evidence>
<gene>
    <name evidence="4" type="primary">CFB_21</name>
    <name evidence="4" type="ORF">AVEN_156358_1</name>
</gene>
<dbReference type="SMART" id="SM00020">
    <property type="entry name" value="Tryp_SPc"/>
    <property type="match status" value="1"/>
</dbReference>
<dbReference type="Gene3D" id="2.40.10.10">
    <property type="entry name" value="Trypsin-like serine proteases"/>
    <property type="match status" value="1"/>
</dbReference>
<dbReference type="EMBL" id="BGPR01014803">
    <property type="protein sequence ID" value="GBN66755.1"/>
    <property type="molecule type" value="Genomic_DNA"/>
</dbReference>
<sequence length="280" mass="31414">MYWTRCTLNHTKGVKRSPAGVARKFGKRYQLRCRPRHLTAVQNYEVSVKENGKHLCGGSIIDKTHVLTAAHCFGSRSSILDPSHFVVHAGDIELFSGYPINVSKILVHEKYNDGQNYNDIAILTLEKEIHPYLHPICLPSPELSVRNLAGANTSMLGWGHTSYRGKMTSKLQIVADIPVVTTENCRQAYRRVGRSRLPRGITNDFICAGLEEGGKDACQSDSGGPLMYKDGDYYSYTGYYQRWVLVGIVSFGFRCGEPGFPGVYTRVSSFMPWILRNIKD</sequence>
<dbReference type="InterPro" id="IPR009003">
    <property type="entry name" value="Peptidase_S1_PA"/>
</dbReference>
<dbReference type="AlphaFoldDB" id="A0A4Y2QUD6"/>
<evidence type="ECO:0000259" key="3">
    <source>
        <dbReference type="PROSITE" id="PS50240"/>
    </source>
</evidence>
<keyword evidence="1" id="KW-1015">Disulfide bond</keyword>
<dbReference type="Pfam" id="PF00089">
    <property type="entry name" value="Trypsin"/>
    <property type="match status" value="1"/>
</dbReference>
<accession>A0A4Y2QUD6</accession>